<dbReference type="STRING" id="4072.A0A2G3AIY7"/>
<dbReference type="Proteomes" id="UP000222542">
    <property type="component" value="Unassembled WGS sequence"/>
</dbReference>
<accession>A0A2G3AIY7</accession>
<evidence type="ECO:0000313" key="2">
    <source>
        <dbReference type="EMBL" id="PHT94201.1"/>
    </source>
</evidence>
<dbReference type="GO" id="GO:0005737">
    <property type="term" value="C:cytoplasm"/>
    <property type="evidence" value="ECO:0007669"/>
    <property type="project" value="InterPro"/>
</dbReference>
<reference evidence="2 3" key="2">
    <citation type="journal article" date="2017" name="Genome Biol.">
        <title>New reference genome sequences of hot pepper reveal the massive evolution of plant disease-resistance genes by retroduplication.</title>
        <authorList>
            <person name="Kim S."/>
            <person name="Park J."/>
            <person name="Yeom S.I."/>
            <person name="Kim Y.M."/>
            <person name="Seo E."/>
            <person name="Kim K.T."/>
            <person name="Kim M.S."/>
            <person name="Lee J.M."/>
            <person name="Cheong K."/>
            <person name="Shin H.S."/>
            <person name="Kim S.B."/>
            <person name="Han K."/>
            <person name="Lee J."/>
            <person name="Park M."/>
            <person name="Lee H.A."/>
            <person name="Lee H.Y."/>
            <person name="Lee Y."/>
            <person name="Oh S."/>
            <person name="Lee J.H."/>
            <person name="Choi E."/>
            <person name="Choi E."/>
            <person name="Lee S.E."/>
            <person name="Jeon J."/>
            <person name="Kim H."/>
            <person name="Choi G."/>
            <person name="Song H."/>
            <person name="Lee J."/>
            <person name="Lee S.C."/>
            <person name="Kwon J.K."/>
            <person name="Lee H.Y."/>
            <person name="Koo N."/>
            <person name="Hong Y."/>
            <person name="Kim R.W."/>
            <person name="Kang W.H."/>
            <person name="Huh J.H."/>
            <person name="Kang B.C."/>
            <person name="Yang T.J."/>
            <person name="Lee Y.H."/>
            <person name="Bennetzen J.L."/>
            <person name="Choi D."/>
        </authorList>
    </citation>
    <scope>NUCLEOTIDE SEQUENCE [LARGE SCALE GENOMIC DNA]</scope>
    <source>
        <strain evidence="3">cv. CM334</strain>
    </source>
</reference>
<evidence type="ECO:0000256" key="1">
    <source>
        <dbReference type="ARBA" id="ARBA00022490"/>
    </source>
</evidence>
<keyword evidence="3" id="KW-1185">Reference proteome</keyword>
<keyword evidence="1" id="KW-0963">Cytoplasm</keyword>
<dbReference type="PANTHER" id="PTHR43450:SF1">
    <property type="entry name" value="ASPARTATE--TRNA LIGASE, CYTOPLASMIC"/>
    <property type="match status" value="1"/>
</dbReference>
<dbReference type="GO" id="GO:0006422">
    <property type="term" value="P:aspartyl-tRNA aminoacylation"/>
    <property type="evidence" value="ECO:0007669"/>
    <property type="project" value="InterPro"/>
</dbReference>
<comment type="caution">
    <text evidence="2">The sequence shown here is derived from an EMBL/GenBank/DDBJ whole genome shotgun (WGS) entry which is preliminary data.</text>
</comment>
<dbReference type="GO" id="GO:0005524">
    <property type="term" value="F:ATP binding"/>
    <property type="evidence" value="ECO:0007669"/>
    <property type="project" value="InterPro"/>
</dbReference>
<proteinExistence type="predicted"/>
<reference evidence="2 3" key="1">
    <citation type="journal article" date="2014" name="Nat. Genet.">
        <title>Genome sequence of the hot pepper provides insights into the evolution of pungency in Capsicum species.</title>
        <authorList>
            <person name="Kim S."/>
            <person name="Park M."/>
            <person name="Yeom S.I."/>
            <person name="Kim Y.M."/>
            <person name="Lee J.M."/>
            <person name="Lee H.A."/>
            <person name="Seo E."/>
            <person name="Choi J."/>
            <person name="Cheong K."/>
            <person name="Kim K.T."/>
            <person name="Jung K."/>
            <person name="Lee G.W."/>
            <person name="Oh S.K."/>
            <person name="Bae C."/>
            <person name="Kim S.B."/>
            <person name="Lee H.Y."/>
            <person name="Kim S.Y."/>
            <person name="Kim M.S."/>
            <person name="Kang B.C."/>
            <person name="Jo Y.D."/>
            <person name="Yang H.B."/>
            <person name="Jeong H.J."/>
            <person name="Kang W.H."/>
            <person name="Kwon J.K."/>
            <person name="Shin C."/>
            <person name="Lim J.Y."/>
            <person name="Park J.H."/>
            <person name="Huh J.H."/>
            <person name="Kim J.S."/>
            <person name="Kim B.D."/>
            <person name="Cohen O."/>
            <person name="Paran I."/>
            <person name="Suh M.C."/>
            <person name="Lee S.B."/>
            <person name="Kim Y.K."/>
            <person name="Shin Y."/>
            <person name="Noh S.J."/>
            <person name="Park J."/>
            <person name="Seo Y.S."/>
            <person name="Kwon S.Y."/>
            <person name="Kim H.A."/>
            <person name="Park J.M."/>
            <person name="Kim H.J."/>
            <person name="Choi S.B."/>
            <person name="Bosland P.W."/>
            <person name="Reeves G."/>
            <person name="Jo S.H."/>
            <person name="Lee B.W."/>
            <person name="Cho H.T."/>
            <person name="Choi H.S."/>
            <person name="Lee M.S."/>
            <person name="Yu Y."/>
            <person name="Do Choi Y."/>
            <person name="Park B.S."/>
            <person name="van Deynze A."/>
            <person name="Ashrafi H."/>
            <person name="Hill T."/>
            <person name="Kim W.T."/>
            <person name="Pai H.S."/>
            <person name="Ahn H.K."/>
            <person name="Yeam I."/>
            <person name="Giovannoni J.J."/>
            <person name="Rose J.K."/>
            <person name="Sorensen I."/>
            <person name="Lee S.J."/>
            <person name="Kim R.W."/>
            <person name="Choi I.Y."/>
            <person name="Choi B.S."/>
            <person name="Lim J.S."/>
            <person name="Lee Y.H."/>
            <person name="Choi D."/>
        </authorList>
    </citation>
    <scope>NUCLEOTIDE SEQUENCE [LARGE SCALE GENOMIC DNA]</scope>
    <source>
        <strain evidence="3">cv. CM334</strain>
    </source>
</reference>
<evidence type="ECO:0000313" key="3">
    <source>
        <dbReference type="Proteomes" id="UP000222542"/>
    </source>
</evidence>
<gene>
    <name evidence="2" type="ORF">T459_02083</name>
</gene>
<dbReference type="Gramene" id="PHT94201">
    <property type="protein sequence ID" value="PHT94201"/>
    <property type="gene ID" value="T459_02083"/>
</dbReference>
<dbReference type="EMBL" id="AYRZ02000001">
    <property type="protein sequence ID" value="PHT94201.1"/>
    <property type="molecule type" value="Genomic_DNA"/>
</dbReference>
<sequence length="109" mass="12026">MNLAHAIADFIVSRARVMICSESLAGGKPCILFMDIVDFLFVAMFDSLNEKCKKKLEAIGRQYLFEPLKEAGVEVDPLGDLNTESERNLGQLIAEKFLSSSNSKLIPCA</sequence>
<dbReference type="PANTHER" id="PTHR43450">
    <property type="entry name" value="ASPARTYL-TRNA SYNTHETASE"/>
    <property type="match status" value="1"/>
</dbReference>
<protein>
    <submittedName>
        <fullName evidence="2">Uncharacterized protein</fullName>
    </submittedName>
</protein>
<dbReference type="GO" id="GO:0004815">
    <property type="term" value="F:aspartate-tRNA ligase activity"/>
    <property type="evidence" value="ECO:0007669"/>
    <property type="project" value="InterPro"/>
</dbReference>
<name>A0A2G3AIY7_CAPAN</name>
<organism evidence="2 3">
    <name type="scientific">Capsicum annuum</name>
    <name type="common">Capsicum pepper</name>
    <dbReference type="NCBI Taxonomy" id="4072"/>
    <lineage>
        <taxon>Eukaryota</taxon>
        <taxon>Viridiplantae</taxon>
        <taxon>Streptophyta</taxon>
        <taxon>Embryophyta</taxon>
        <taxon>Tracheophyta</taxon>
        <taxon>Spermatophyta</taxon>
        <taxon>Magnoliopsida</taxon>
        <taxon>eudicotyledons</taxon>
        <taxon>Gunneridae</taxon>
        <taxon>Pentapetalae</taxon>
        <taxon>asterids</taxon>
        <taxon>lamiids</taxon>
        <taxon>Solanales</taxon>
        <taxon>Solanaceae</taxon>
        <taxon>Solanoideae</taxon>
        <taxon>Capsiceae</taxon>
        <taxon>Capsicum</taxon>
    </lineage>
</organism>
<dbReference type="AlphaFoldDB" id="A0A2G3AIY7"/>
<dbReference type="InterPro" id="IPR004523">
    <property type="entry name" value="Asp-tRNA_synthase_2"/>
</dbReference>